<name>X1VPE6_9ZZZZ</name>
<gene>
    <name evidence="1" type="ORF">S12H4_56637</name>
</gene>
<dbReference type="Pfam" id="PF02585">
    <property type="entry name" value="PIG-L"/>
    <property type="match status" value="1"/>
</dbReference>
<feature type="non-terminal residue" evidence="1">
    <location>
        <position position="192"/>
    </location>
</feature>
<comment type="caution">
    <text evidence="1">The sequence shown here is derived from an EMBL/GenBank/DDBJ whole genome shotgun (WGS) entry which is preliminary data.</text>
</comment>
<evidence type="ECO:0000313" key="1">
    <source>
        <dbReference type="EMBL" id="GAJ18361.1"/>
    </source>
</evidence>
<dbReference type="InterPro" id="IPR003737">
    <property type="entry name" value="GlcNAc_PI_deacetylase-related"/>
</dbReference>
<evidence type="ECO:0008006" key="2">
    <source>
        <dbReference type="Google" id="ProtNLM"/>
    </source>
</evidence>
<dbReference type="GO" id="GO:0016811">
    <property type="term" value="F:hydrolase activity, acting on carbon-nitrogen (but not peptide) bonds, in linear amides"/>
    <property type="evidence" value="ECO:0007669"/>
    <property type="project" value="TreeGrafter"/>
</dbReference>
<dbReference type="SUPFAM" id="SSF102588">
    <property type="entry name" value="LmbE-like"/>
    <property type="match status" value="1"/>
</dbReference>
<dbReference type="AlphaFoldDB" id="X1VPE6"/>
<reference evidence="1" key="1">
    <citation type="journal article" date="2014" name="Front. Microbiol.">
        <title>High frequency of phylogenetically diverse reductive dehalogenase-homologous genes in deep subseafloor sedimentary metagenomes.</title>
        <authorList>
            <person name="Kawai M."/>
            <person name="Futagami T."/>
            <person name="Toyoda A."/>
            <person name="Takaki Y."/>
            <person name="Nishi S."/>
            <person name="Hori S."/>
            <person name="Arai W."/>
            <person name="Tsubouchi T."/>
            <person name="Morono Y."/>
            <person name="Uchiyama I."/>
            <person name="Ito T."/>
            <person name="Fujiyama A."/>
            <person name="Inagaki F."/>
            <person name="Takami H."/>
        </authorList>
    </citation>
    <scope>NUCLEOTIDE SEQUENCE</scope>
    <source>
        <strain evidence="1">Expedition CK06-06</strain>
    </source>
</reference>
<dbReference type="InterPro" id="IPR024078">
    <property type="entry name" value="LmbE-like_dom_sf"/>
</dbReference>
<dbReference type="EMBL" id="BARW01036499">
    <property type="protein sequence ID" value="GAJ18361.1"/>
    <property type="molecule type" value="Genomic_DNA"/>
</dbReference>
<protein>
    <recommendedName>
        <fullName evidence="2">GlcNAc-PI de-N-acetylase</fullName>
    </recommendedName>
</protein>
<organism evidence="1">
    <name type="scientific">marine sediment metagenome</name>
    <dbReference type="NCBI Taxonomy" id="412755"/>
    <lineage>
        <taxon>unclassified sequences</taxon>
        <taxon>metagenomes</taxon>
        <taxon>ecological metagenomes</taxon>
    </lineage>
</organism>
<dbReference type="PANTHER" id="PTHR12993:SF11">
    <property type="entry name" value="N-ACETYLGLUCOSAMINYL-PHOSPHATIDYLINOSITOL DE-N-ACETYLASE"/>
    <property type="match status" value="1"/>
</dbReference>
<accession>X1VPE6</accession>
<sequence length="192" mass="22232">MKIVIFAPHPDDEVYGCGGSILKWIDEGHDVHIIYVTDNRALISWGLKEDELIEEEAKQFLNLDEDEIAEIGLKEAEDVAKAFGFVKSKVHLLKFHDQDSINQIELGISLSKEFLKNTDIIVIPSYTDSHPDHHATHLIAKRVAKELELKDVEFYVFYMNTMNVPKEKRGIIRIAEYREKLYEIMSLYKTQL</sequence>
<proteinExistence type="predicted"/>
<dbReference type="PANTHER" id="PTHR12993">
    <property type="entry name" value="N-ACETYLGLUCOSAMINYL-PHOSPHATIDYLINOSITOL DE-N-ACETYLASE-RELATED"/>
    <property type="match status" value="1"/>
</dbReference>
<dbReference type="Gene3D" id="3.40.50.10320">
    <property type="entry name" value="LmbE-like"/>
    <property type="match status" value="1"/>
</dbReference>